<dbReference type="InterPro" id="IPR038231">
    <property type="entry name" value="MepB-like_sf"/>
</dbReference>
<dbReference type="PIRSF" id="PIRSF032285">
    <property type="entry name" value="UCP032285"/>
    <property type="match status" value="1"/>
</dbReference>
<evidence type="ECO:0000313" key="2">
    <source>
        <dbReference type="Proteomes" id="UP000265541"/>
    </source>
</evidence>
<accession>A0A3A0VLY1</accession>
<dbReference type="OrthoDB" id="4954833at2"/>
<reference evidence="1 2" key="1">
    <citation type="journal article" date="2016" name="Front. Microbiol.">
        <title>Comprehensive Phylogenetic Analysis of Bovine Non-aureus Staphylococci Species Based on Whole-Genome Sequencing.</title>
        <authorList>
            <person name="Naushad S."/>
            <person name="Barkema H.W."/>
            <person name="Luby C."/>
            <person name="Condas L.A."/>
            <person name="Nobrega D.B."/>
            <person name="Carson D.A."/>
            <person name="De Buck J."/>
        </authorList>
    </citation>
    <scope>NUCLEOTIDE SEQUENCE [LARGE SCALE GENOMIC DNA]</scope>
    <source>
        <strain evidence="1 2">SNUC 4781</strain>
    </source>
</reference>
<evidence type="ECO:0000313" key="1">
    <source>
        <dbReference type="EMBL" id="RIP34131.1"/>
    </source>
</evidence>
<proteinExistence type="predicted"/>
<comment type="caution">
    <text evidence="1">The sequence shown here is derived from an EMBL/GenBank/DDBJ whole genome shotgun (WGS) entry which is preliminary data.</text>
</comment>
<dbReference type="EMBL" id="QYJN01000004">
    <property type="protein sequence ID" value="RIP34131.1"/>
    <property type="molecule type" value="Genomic_DNA"/>
</dbReference>
<dbReference type="InterPro" id="IPR011235">
    <property type="entry name" value="MepB-like"/>
</dbReference>
<dbReference type="Pfam" id="PF08877">
    <property type="entry name" value="MepB-like"/>
    <property type="match status" value="1"/>
</dbReference>
<dbReference type="Proteomes" id="UP000265541">
    <property type="component" value="Unassembled WGS sequence"/>
</dbReference>
<name>A0A3A0VLY1_STAGA</name>
<gene>
    <name evidence="1" type="ORF">BUZ14_08765</name>
</gene>
<organism evidence="1 2">
    <name type="scientific">Staphylococcus gallinarum</name>
    <dbReference type="NCBI Taxonomy" id="1293"/>
    <lineage>
        <taxon>Bacteria</taxon>
        <taxon>Bacillati</taxon>
        <taxon>Bacillota</taxon>
        <taxon>Bacilli</taxon>
        <taxon>Bacillales</taxon>
        <taxon>Staphylococcaceae</taxon>
        <taxon>Staphylococcus</taxon>
    </lineage>
</organism>
<dbReference type="AlphaFoldDB" id="A0A3A0VLY1"/>
<sequence>MEELNTIIMFKELENNITEFKVTNLYKDNWNDEYEALNLSVNDKSAKSRLAKKTPKKKGYFLTLWQKDQENNNTPYNYSEFKDLLIVNILDENHKGQFVFPKEVLAERSILRTNEYNGKMAFRVYPTWEDNLNVSATKAQRWQSRYFHDLTHVRDLKKIKSLYFDN</sequence>
<dbReference type="RefSeq" id="WP_119485537.1">
    <property type="nucleotide sequence ID" value="NZ_QYJN01000004.1"/>
</dbReference>
<protein>
    <submittedName>
        <fullName evidence="1">MepB protein</fullName>
    </submittedName>
</protein>
<dbReference type="Gene3D" id="3.40.1350.140">
    <property type="entry name" value="MepB-like"/>
    <property type="match status" value="1"/>
</dbReference>